<accession>A0A2T1KI30</accession>
<keyword evidence="1" id="KW-0676">Redox-active center</keyword>
<protein>
    <submittedName>
        <fullName evidence="3">TlpA family protein disulfide reductase</fullName>
    </submittedName>
</protein>
<sequence>MIAVRFEGRSLTGGYPLQYPRYLSILRFTPSARRRHGLLFSVVILALILSGCENTELERSDGIRVSWNDYRGQWVLVNYWAEWCAPCLEEIPELNHLDKAPNIAVLGVNFDGIKGPALQELGQRMGIEFTMLGQDPGPEFGWKMPVALPATFVIDPAGKLIETRFGPQTEEDLRTLIGS</sequence>
<reference evidence="3 4" key="1">
    <citation type="submission" date="2018-03" db="EMBL/GenBank/DDBJ databases">
        <title>Marinobacter brunus sp. nov., a marine bacterium of Gamma-proteobacteria isolated from the surface seawater of the South China Sea.</title>
        <authorList>
            <person name="Cheng H."/>
            <person name="Wu Y.-H."/>
            <person name="Xamxidin M."/>
            <person name="Xu X.-W."/>
        </authorList>
    </citation>
    <scope>NUCLEOTIDE SEQUENCE [LARGE SCALE GENOMIC DNA]</scope>
    <source>
        <strain evidence="3 4">JCM 30472</strain>
    </source>
</reference>
<dbReference type="Proteomes" id="UP000238385">
    <property type="component" value="Unassembled WGS sequence"/>
</dbReference>
<dbReference type="GO" id="GO:0016209">
    <property type="term" value="F:antioxidant activity"/>
    <property type="evidence" value="ECO:0007669"/>
    <property type="project" value="InterPro"/>
</dbReference>
<evidence type="ECO:0000313" key="3">
    <source>
        <dbReference type="EMBL" id="PSF09794.1"/>
    </source>
</evidence>
<dbReference type="InterPro" id="IPR000866">
    <property type="entry name" value="AhpC/TSA"/>
</dbReference>
<dbReference type="GO" id="GO:0015036">
    <property type="term" value="F:disulfide oxidoreductase activity"/>
    <property type="evidence" value="ECO:0007669"/>
    <property type="project" value="UniProtKB-ARBA"/>
</dbReference>
<evidence type="ECO:0000256" key="1">
    <source>
        <dbReference type="ARBA" id="ARBA00023284"/>
    </source>
</evidence>
<dbReference type="AlphaFoldDB" id="A0A2T1KI30"/>
<evidence type="ECO:0000259" key="2">
    <source>
        <dbReference type="PROSITE" id="PS51352"/>
    </source>
</evidence>
<dbReference type="SUPFAM" id="SSF52833">
    <property type="entry name" value="Thioredoxin-like"/>
    <property type="match status" value="1"/>
</dbReference>
<dbReference type="InterPro" id="IPR036249">
    <property type="entry name" value="Thioredoxin-like_sf"/>
</dbReference>
<gene>
    <name evidence="3" type="ORF">C7H08_03100</name>
</gene>
<name>A0A2T1KI30_9GAMM</name>
<comment type="caution">
    <text evidence="3">The sequence shown here is derived from an EMBL/GenBank/DDBJ whole genome shotgun (WGS) entry which is preliminary data.</text>
</comment>
<dbReference type="PANTHER" id="PTHR42852">
    <property type="entry name" value="THIOL:DISULFIDE INTERCHANGE PROTEIN DSBE"/>
    <property type="match status" value="1"/>
</dbReference>
<dbReference type="OrthoDB" id="9799347at2"/>
<dbReference type="EMBL" id="PXNN01000004">
    <property type="protein sequence ID" value="PSF09794.1"/>
    <property type="molecule type" value="Genomic_DNA"/>
</dbReference>
<feature type="domain" description="Thioredoxin" evidence="2">
    <location>
        <begin position="46"/>
        <end position="179"/>
    </location>
</feature>
<proteinExistence type="predicted"/>
<evidence type="ECO:0000313" key="4">
    <source>
        <dbReference type="Proteomes" id="UP000238385"/>
    </source>
</evidence>
<dbReference type="PANTHER" id="PTHR42852:SF13">
    <property type="entry name" value="PROTEIN DIPZ"/>
    <property type="match status" value="1"/>
</dbReference>
<dbReference type="InterPro" id="IPR050553">
    <property type="entry name" value="Thioredoxin_ResA/DsbE_sf"/>
</dbReference>
<dbReference type="InterPro" id="IPR013766">
    <property type="entry name" value="Thioredoxin_domain"/>
</dbReference>
<organism evidence="3 4">
    <name type="scientific">Marinobacter halophilus</name>
    <dbReference type="NCBI Taxonomy" id="1323740"/>
    <lineage>
        <taxon>Bacteria</taxon>
        <taxon>Pseudomonadati</taxon>
        <taxon>Pseudomonadota</taxon>
        <taxon>Gammaproteobacteria</taxon>
        <taxon>Pseudomonadales</taxon>
        <taxon>Marinobacteraceae</taxon>
        <taxon>Marinobacter</taxon>
    </lineage>
</organism>
<dbReference type="Pfam" id="PF00578">
    <property type="entry name" value="AhpC-TSA"/>
    <property type="match status" value="1"/>
</dbReference>
<dbReference type="PROSITE" id="PS00194">
    <property type="entry name" value="THIOREDOXIN_1"/>
    <property type="match status" value="1"/>
</dbReference>
<keyword evidence="4" id="KW-1185">Reference proteome</keyword>
<dbReference type="CDD" id="cd02966">
    <property type="entry name" value="TlpA_like_family"/>
    <property type="match status" value="1"/>
</dbReference>
<dbReference type="InterPro" id="IPR017937">
    <property type="entry name" value="Thioredoxin_CS"/>
</dbReference>
<dbReference type="PROSITE" id="PS51352">
    <property type="entry name" value="THIOREDOXIN_2"/>
    <property type="match status" value="1"/>
</dbReference>
<dbReference type="Gene3D" id="3.40.30.10">
    <property type="entry name" value="Glutaredoxin"/>
    <property type="match status" value="1"/>
</dbReference>